<dbReference type="InterPro" id="IPR051209">
    <property type="entry name" value="FAD-bind_Monooxygenase_sf"/>
</dbReference>
<dbReference type="RefSeq" id="XP_013321604.1">
    <property type="nucleotide sequence ID" value="XM_013466150.1"/>
</dbReference>
<dbReference type="SUPFAM" id="SSF51905">
    <property type="entry name" value="FAD/NAD(P)-binding domain"/>
    <property type="match status" value="3"/>
</dbReference>
<comment type="similarity">
    <text evidence="2">Belongs to the FAD-binding monooxygenase family.</text>
</comment>
<evidence type="ECO:0000313" key="4">
    <source>
        <dbReference type="EMBL" id="KIW61020.1"/>
    </source>
</evidence>
<name>A0A0D2F287_9EURO</name>
<dbReference type="PANTHER" id="PTHR42877:SF2">
    <property type="entry name" value="FAD_NAD(P)-BINDING DOMAIN-CONTAINING PROTEIN"/>
    <property type="match status" value="1"/>
</dbReference>
<dbReference type="PANTHER" id="PTHR42877">
    <property type="entry name" value="L-ORNITHINE N(5)-MONOOXYGENASE-RELATED"/>
    <property type="match status" value="1"/>
</dbReference>
<keyword evidence="5" id="KW-1185">Reference proteome</keyword>
<evidence type="ECO:0000256" key="1">
    <source>
        <dbReference type="ARBA" id="ARBA00001974"/>
    </source>
</evidence>
<dbReference type="OrthoDB" id="74360at2759"/>
<accession>A0A0D2F287</accession>
<dbReference type="Pfam" id="PF13450">
    <property type="entry name" value="NAD_binding_8"/>
    <property type="match status" value="1"/>
</dbReference>
<dbReference type="AlphaFoldDB" id="A0A0D2F287"/>
<gene>
    <name evidence="4" type="ORF">PV05_01187</name>
</gene>
<dbReference type="HOGENOM" id="CLU_006937_6_1_1"/>
<sequence length="563" mass="64301">MNGDSALAPEIRLETAMGSLPAFTPRRKISIVTVGAGFSALTFAYKLQHQYPELQSMVEHKIFESRSDIGGTWLVNRYPGVQCDVPAQLYAFPFDPNPDWSHFYASGQEIHQYIKETTKKWNLDRDVKLNHKVTETAWLTDKHQWKVTVVMPNNTFVDYADILISAQGVLNNWHWPKIEGFHTFKGHKCHSASWDEGYDYSNKTIAVIGNGSSGVQIIPQLAKLPSTKVICFQRSSNFVYTPFTPGSLLGRDDKRENPPFSEEDKKRFREDPGFQREYRRTIVHRVNAGFRRFIKGSPENKQITDAAREQMAAKLNNDSDLCSKLIPDWGIGCRRITPAEGYLEALQKPNVELVTSAVVKADEDSITTADGRTFKVDVLACATGFDVSWKPNWHMVGRNGVELREQYEIDPQAYLSVAARDMPNYFMFLGPNAVVTHGSLIEAINWTADYIVKWVRKIAEEDIQSVVVRSDVVDEFVQYGEDINQTLIWSDTCSSWFKRNTVKGRTVAGFGGSALLFRKLVEQLRPEDFEVEYRNNNRWTFLGNGFTRYELNPNNDLGWYIER</sequence>
<evidence type="ECO:0008006" key="6">
    <source>
        <dbReference type="Google" id="ProtNLM"/>
    </source>
</evidence>
<feature type="region of interest" description="Disordered" evidence="3">
    <location>
        <begin position="249"/>
        <end position="268"/>
    </location>
</feature>
<proteinExistence type="inferred from homology"/>
<dbReference type="EMBL" id="KN847317">
    <property type="protein sequence ID" value="KIW61020.1"/>
    <property type="molecule type" value="Genomic_DNA"/>
</dbReference>
<dbReference type="Gene3D" id="3.50.50.60">
    <property type="entry name" value="FAD/NAD(P)-binding domain"/>
    <property type="match status" value="2"/>
</dbReference>
<evidence type="ECO:0000313" key="5">
    <source>
        <dbReference type="Proteomes" id="UP000054342"/>
    </source>
</evidence>
<dbReference type="Proteomes" id="UP000054342">
    <property type="component" value="Unassembled WGS sequence"/>
</dbReference>
<comment type="cofactor">
    <cofactor evidence="1">
        <name>FAD</name>
        <dbReference type="ChEBI" id="CHEBI:57692"/>
    </cofactor>
</comment>
<evidence type="ECO:0000256" key="3">
    <source>
        <dbReference type="SAM" id="MobiDB-lite"/>
    </source>
</evidence>
<evidence type="ECO:0000256" key="2">
    <source>
        <dbReference type="ARBA" id="ARBA00010139"/>
    </source>
</evidence>
<dbReference type="InterPro" id="IPR036188">
    <property type="entry name" value="FAD/NAD-bd_sf"/>
</dbReference>
<reference evidence="4 5" key="1">
    <citation type="submission" date="2015-01" db="EMBL/GenBank/DDBJ databases">
        <title>The Genome Sequence of Exophiala xenobiotica CBS118157.</title>
        <authorList>
            <consortium name="The Broad Institute Genomics Platform"/>
            <person name="Cuomo C."/>
            <person name="de Hoog S."/>
            <person name="Gorbushina A."/>
            <person name="Stielow B."/>
            <person name="Teixiera M."/>
            <person name="Abouelleil A."/>
            <person name="Chapman S.B."/>
            <person name="Priest M."/>
            <person name="Young S.K."/>
            <person name="Wortman J."/>
            <person name="Nusbaum C."/>
            <person name="Birren B."/>
        </authorList>
    </citation>
    <scope>NUCLEOTIDE SEQUENCE [LARGE SCALE GENOMIC DNA]</scope>
    <source>
        <strain evidence="4 5">CBS 118157</strain>
    </source>
</reference>
<protein>
    <recommendedName>
        <fullName evidence="6">FAD/NAD(P)-binding domain-containing protein</fullName>
    </recommendedName>
</protein>
<organism evidence="4 5">
    <name type="scientific">Exophiala xenobiotica</name>
    <dbReference type="NCBI Taxonomy" id="348802"/>
    <lineage>
        <taxon>Eukaryota</taxon>
        <taxon>Fungi</taxon>
        <taxon>Dikarya</taxon>
        <taxon>Ascomycota</taxon>
        <taxon>Pezizomycotina</taxon>
        <taxon>Eurotiomycetes</taxon>
        <taxon>Chaetothyriomycetidae</taxon>
        <taxon>Chaetothyriales</taxon>
        <taxon>Herpotrichiellaceae</taxon>
        <taxon>Exophiala</taxon>
    </lineage>
</organism>
<dbReference type="GeneID" id="25323095"/>
<feature type="compositionally biased region" description="Basic and acidic residues" evidence="3">
    <location>
        <begin position="250"/>
        <end position="268"/>
    </location>
</feature>